<organism evidence="2 3">
    <name type="scientific">Pelobates cultripes</name>
    <name type="common">Western spadefoot toad</name>
    <dbReference type="NCBI Taxonomy" id="61616"/>
    <lineage>
        <taxon>Eukaryota</taxon>
        <taxon>Metazoa</taxon>
        <taxon>Chordata</taxon>
        <taxon>Craniata</taxon>
        <taxon>Vertebrata</taxon>
        <taxon>Euteleostomi</taxon>
        <taxon>Amphibia</taxon>
        <taxon>Batrachia</taxon>
        <taxon>Anura</taxon>
        <taxon>Pelobatoidea</taxon>
        <taxon>Pelobatidae</taxon>
        <taxon>Pelobates</taxon>
    </lineage>
</organism>
<sequence>MEKVSINEEYKECDGQRDDFSHFFQSVDLYDANSVQILDGELEGDTTQHHEGSHRDGSFSSMDAPQELGDCENCLVHREYLPDPHSSSSTDTWELDYCYAWDLGEYFLDAHSSSSTDTRELDYCYAWDLGEYLTDTHSSSSTDTWELDYCYAWDHCDQDLESDDKDLLESPPTSLSETEYLDLFRCCDWTCVEQHIGDERIVF</sequence>
<evidence type="ECO:0000313" key="2">
    <source>
        <dbReference type="EMBL" id="CAH2326703.1"/>
    </source>
</evidence>
<feature type="compositionally biased region" description="Basic and acidic residues" evidence="1">
    <location>
        <begin position="46"/>
        <end position="57"/>
    </location>
</feature>
<evidence type="ECO:0000313" key="3">
    <source>
        <dbReference type="Proteomes" id="UP001295444"/>
    </source>
</evidence>
<feature type="region of interest" description="Disordered" evidence="1">
    <location>
        <begin position="45"/>
        <end position="64"/>
    </location>
</feature>
<gene>
    <name evidence="2" type="ORF">PECUL_23A043600</name>
</gene>
<evidence type="ECO:0000256" key="1">
    <source>
        <dbReference type="SAM" id="MobiDB-lite"/>
    </source>
</evidence>
<keyword evidence="3" id="KW-1185">Reference proteome</keyword>
<protein>
    <submittedName>
        <fullName evidence="2">Uncharacterized protein</fullName>
    </submittedName>
</protein>
<dbReference type="Proteomes" id="UP001295444">
    <property type="component" value="Chromosome 13"/>
</dbReference>
<dbReference type="EMBL" id="OW240924">
    <property type="protein sequence ID" value="CAH2326703.1"/>
    <property type="molecule type" value="Genomic_DNA"/>
</dbReference>
<name>A0AAD1TMI7_PELCU</name>
<dbReference type="AlphaFoldDB" id="A0AAD1TMI7"/>
<proteinExistence type="predicted"/>
<reference evidence="2" key="1">
    <citation type="submission" date="2022-03" db="EMBL/GenBank/DDBJ databases">
        <authorList>
            <person name="Alioto T."/>
            <person name="Alioto T."/>
            <person name="Gomez Garrido J."/>
        </authorList>
    </citation>
    <scope>NUCLEOTIDE SEQUENCE</scope>
</reference>
<accession>A0AAD1TMI7</accession>